<dbReference type="Proteomes" id="UP000289738">
    <property type="component" value="Chromosome A09"/>
</dbReference>
<accession>A0A445BEC3</accession>
<dbReference type="AlphaFoldDB" id="A0A445BEC3"/>
<comment type="caution">
    <text evidence="1">The sequence shown here is derived from an EMBL/GenBank/DDBJ whole genome shotgun (WGS) entry which is preliminary data.</text>
</comment>
<organism evidence="1 2">
    <name type="scientific">Arachis hypogaea</name>
    <name type="common">Peanut</name>
    <dbReference type="NCBI Taxonomy" id="3818"/>
    <lineage>
        <taxon>Eukaryota</taxon>
        <taxon>Viridiplantae</taxon>
        <taxon>Streptophyta</taxon>
        <taxon>Embryophyta</taxon>
        <taxon>Tracheophyta</taxon>
        <taxon>Spermatophyta</taxon>
        <taxon>Magnoliopsida</taxon>
        <taxon>eudicotyledons</taxon>
        <taxon>Gunneridae</taxon>
        <taxon>Pentapetalae</taxon>
        <taxon>rosids</taxon>
        <taxon>fabids</taxon>
        <taxon>Fabales</taxon>
        <taxon>Fabaceae</taxon>
        <taxon>Papilionoideae</taxon>
        <taxon>50 kb inversion clade</taxon>
        <taxon>dalbergioids sensu lato</taxon>
        <taxon>Dalbergieae</taxon>
        <taxon>Pterocarpus clade</taxon>
        <taxon>Arachis</taxon>
    </lineage>
</organism>
<gene>
    <name evidence="1" type="ORF">Ahy_A09g041931</name>
</gene>
<sequence>MWSTRTGFDKETTVDSLINQEDRTWNQEIINNTFLPFEAEQILELPLDIHAKEDSYYWKYNKKGDYEGWALPLLSSRNLAHRNKLIFNQEHSRPEALLEKAHQAYTEATKADLHVPLLQRTHPESQSANNWRTPEQGRYKVNVDAAIINDRRGGVGVVIKN</sequence>
<evidence type="ECO:0000313" key="2">
    <source>
        <dbReference type="Proteomes" id="UP000289738"/>
    </source>
</evidence>
<reference evidence="1 2" key="1">
    <citation type="submission" date="2019-01" db="EMBL/GenBank/DDBJ databases">
        <title>Sequencing of cultivated peanut Arachis hypogaea provides insights into genome evolution and oil improvement.</title>
        <authorList>
            <person name="Chen X."/>
        </authorList>
    </citation>
    <scope>NUCLEOTIDE SEQUENCE [LARGE SCALE GENOMIC DNA]</scope>
    <source>
        <strain evidence="2">cv. Fuhuasheng</strain>
        <tissue evidence="1">Leaves</tissue>
    </source>
</reference>
<evidence type="ECO:0000313" key="1">
    <source>
        <dbReference type="EMBL" id="RYR36999.1"/>
    </source>
</evidence>
<dbReference type="EMBL" id="SDMP01000009">
    <property type="protein sequence ID" value="RYR36999.1"/>
    <property type="molecule type" value="Genomic_DNA"/>
</dbReference>
<name>A0A445BEC3_ARAHY</name>
<keyword evidence="2" id="KW-1185">Reference proteome</keyword>
<proteinExistence type="predicted"/>
<evidence type="ECO:0008006" key="3">
    <source>
        <dbReference type="Google" id="ProtNLM"/>
    </source>
</evidence>
<protein>
    <recommendedName>
        <fullName evidence="3">RNase H type-1 domain-containing protein</fullName>
    </recommendedName>
</protein>